<feature type="transmembrane region" description="Helical" evidence="2">
    <location>
        <begin position="189"/>
        <end position="211"/>
    </location>
</feature>
<keyword evidence="2" id="KW-1133">Transmembrane helix</keyword>
<keyword evidence="2" id="KW-0472">Membrane</keyword>
<dbReference type="HOGENOM" id="CLU_591390_0_0_11"/>
<keyword evidence="2" id="KW-0812">Transmembrane</keyword>
<sequence length="474" mass="48356">MVFRRCGCTGPQAGVRRGMMKKNGGVGLALAGLAILVVGILLGTVWKPASSVSATVAPSGKGVLVTAPGVLDMGGTDVDVAVSGPAQDTISVGAGFSGDVLAYAEGAPGATITGMNDDAALTLTTSQGEADPGKILASDMWFSKEEAKGKVEFTYTVTSPGAESLIMQTSSGALPQVELTWALPGGRNWSLPVSLLGLVVGLIGVALLMTATKDQRTFAAKVRAGQDERVSRAKRAADETTIMPAVPAGVGGAASVDAAARAAADSAAGDRVAATGGALGAGILMESPRAQELRERPLDPADRIELIAPEEGAPEEGKPEEGTEVAAEQDTAEESVPEETPVEEPEAEEPATEEAEIEEPAVTLPGPDEEPGYRGSRAEWQAAADSGILPAIQMKDGVPVKPAELSDADRSNNSDATGSDSDTAAESDPQSWWTIWGQSRPRAGAGAPSSAQTAQPGEPEQPTQNDDEEGTTHA</sequence>
<dbReference type="STRING" id="59505.FB03_08520"/>
<feature type="compositionally biased region" description="Acidic residues" evidence="1">
    <location>
        <begin position="465"/>
        <end position="474"/>
    </location>
</feature>
<dbReference type="EMBL" id="AGWM01000002">
    <property type="protein sequence ID" value="EPD28542.1"/>
    <property type="molecule type" value="Genomic_DNA"/>
</dbReference>
<dbReference type="Proteomes" id="UP000014393">
    <property type="component" value="Unassembled WGS sequence"/>
</dbReference>
<comment type="caution">
    <text evidence="3">The sequence shown here is derived from an EMBL/GenBank/DDBJ whole genome shotgun (WGS) entry which is preliminary data.</text>
</comment>
<keyword evidence="4" id="KW-1185">Reference proteome</keyword>
<evidence type="ECO:0000256" key="2">
    <source>
        <dbReference type="SAM" id="Phobius"/>
    </source>
</evidence>
<protein>
    <submittedName>
        <fullName evidence="3">Uncharacterized protein</fullName>
    </submittedName>
</protein>
<name>S2W7E8_9ACTO</name>
<evidence type="ECO:0000313" key="3">
    <source>
        <dbReference type="EMBL" id="EPD28542.1"/>
    </source>
</evidence>
<dbReference type="AlphaFoldDB" id="S2W7E8"/>
<feature type="compositionally biased region" description="Polar residues" evidence="1">
    <location>
        <begin position="413"/>
        <end position="437"/>
    </location>
</feature>
<evidence type="ECO:0000256" key="1">
    <source>
        <dbReference type="SAM" id="MobiDB-lite"/>
    </source>
</evidence>
<feature type="region of interest" description="Disordered" evidence="1">
    <location>
        <begin position="308"/>
        <end position="474"/>
    </location>
</feature>
<gene>
    <name evidence="3" type="ORF">HMPREF9237_00068</name>
</gene>
<proteinExistence type="predicted"/>
<evidence type="ECO:0000313" key="4">
    <source>
        <dbReference type="Proteomes" id="UP000014393"/>
    </source>
</evidence>
<feature type="compositionally biased region" description="Acidic residues" evidence="1">
    <location>
        <begin position="330"/>
        <end position="359"/>
    </location>
</feature>
<feature type="transmembrane region" description="Helical" evidence="2">
    <location>
        <begin position="26"/>
        <end position="46"/>
    </location>
</feature>
<reference evidence="3 4" key="1">
    <citation type="submission" date="2013-05" db="EMBL/GenBank/DDBJ databases">
        <title>The Genome Sequence of Actinobaculum schaalii FB123-CNA2.</title>
        <authorList>
            <consortium name="The Broad Institute Genomics Platform"/>
            <person name="Earl A."/>
            <person name="Ward D."/>
            <person name="Feldgarden M."/>
            <person name="Gevers D."/>
            <person name="Saerens B."/>
            <person name="Vaneechoutte M."/>
            <person name="Walker B."/>
            <person name="Young S."/>
            <person name="Zeng Q."/>
            <person name="Gargeya S."/>
            <person name="Fitzgerald M."/>
            <person name="Haas B."/>
            <person name="Abouelleil A."/>
            <person name="Allen A.W."/>
            <person name="Alvarado L."/>
            <person name="Arachchi H.M."/>
            <person name="Berlin A.M."/>
            <person name="Chapman S.B."/>
            <person name="Gainer-Dewar J."/>
            <person name="Goldberg J."/>
            <person name="Griggs A."/>
            <person name="Gujja S."/>
            <person name="Hansen M."/>
            <person name="Howarth C."/>
            <person name="Imamovic A."/>
            <person name="Ireland A."/>
            <person name="Larimer J."/>
            <person name="McCowan C."/>
            <person name="Murphy C."/>
            <person name="Pearson M."/>
            <person name="Poon T.W."/>
            <person name="Priest M."/>
            <person name="Roberts A."/>
            <person name="Saif S."/>
            <person name="Shea T."/>
            <person name="Sisk P."/>
            <person name="Sykes S."/>
            <person name="Wortman J."/>
            <person name="Nusbaum C."/>
            <person name="Birren B."/>
        </authorList>
    </citation>
    <scope>NUCLEOTIDE SEQUENCE [LARGE SCALE GENOMIC DNA]</scope>
    <source>
        <strain evidence="3 4">FB123-CNA-2</strain>
    </source>
</reference>
<dbReference type="PATRIC" id="fig|883067.3.peg.68"/>
<organism evidence="3 4">
    <name type="scientific">Actinotignum schaalii FB123-CNA-2</name>
    <dbReference type="NCBI Taxonomy" id="883067"/>
    <lineage>
        <taxon>Bacteria</taxon>
        <taxon>Bacillati</taxon>
        <taxon>Actinomycetota</taxon>
        <taxon>Actinomycetes</taxon>
        <taxon>Actinomycetales</taxon>
        <taxon>Actinomycetaceae</taxon>
        <taxon>Actinotignum</taxon>
    </lineage>
</organism>
<accession>S2W7E8</accession>